<sequence>MFVRSVGVLTIPRFWNKFLINDLKFWTREGDLRVLKNSVAKNCFNHAFYYSDI</sequence>
<dbReference type="AlphaFoldDB" id="A0ABC9SFA7"/>
<proteinExistence type="predicted"/>
<evidence type="ECO:0000313" key="2">
    <source>
        <dbReference type="Proteomes" id="UP000012166"/>
    </source>
</evidence>
<dbReference type="Proteomes" id="UP000012166">
    <property type="component" value="Unassembled WGS sequence"/>
</dbReference>
<evidence type="ECO:0000313" key="1">
    <source>
        <dbReference type="EMBL" id="EMN16401.1"/>
    </source>
</evidence>
<reference evidence="1 2" key="1">
    <citation type="submission" date="2013-01" db="EMBL/GenBank/DDBJ databases">
        <authorList>
            <person name="Harkins D.M."/>
            <person name="Durkin A.S."/>
            <person name="Brinkac L.M."/>
            <person name="Haft D.H."/>
            <person name="Selengut J.D."/>
            <person name="Sanka R."/>
            <person name="DePew J."/>
            <person name="Purushe J."/>
            <person name="Hartskeerl R.A."/>
            <person name="Ahmed A."/>
            <person name="van der Linden H."/>
            <person name="Goris M.G.A."/>
            <person name="Vinetz J.M."/>
            <person name="Sutton G.G."/>
            <person name="Nierman W.C."/>
            <person name="Fouts D.E."/>
        </authorList>
    </citation>
    <scope>NUCLEOTIDE SEQUENCE [LARGE SCALE GENOMIC DNA]</scope>
    <source>
        <strain evidence="1 2">Brem 328</strain>
    </source>
</reference>
<dbReference type="EMBL" id="AHMS02000034">
    <property type="protein sequence ID" value="EMN16401.1"/>
    <property type="molecule type" value="Genomic_DNA"/>
</dbReference>
<name>A0ABC9SFA7_LEPBO</name>
<protein>
    <submittedName>
        <fullName evidence="1">Uncharacterized protein</fullName>
    </submittedName>
</protein>
<accession>A0ABC9SFA7</accession>
<gene>
    <name evidence="1" type="ORF">LEP1GSC056_3235</name>
</gene>
<organism evidence="1 2">
    <name type="scientific">Leptospira borgpetersenii str. Brem 328</name>
    <dbReference type="NCBI Taxonomy" id="1049780"/>
    <lineage>
        <taxon>Bacteria</taxon>
        <taxon>Pseudomonadati</taxon>
        <taxon>Spirochaetota</taxon>
        <taxon>Spirochaetia</taxon>
        <taxon>Leptospirales</taxon>
        <taxon>Leptospiraceae</taxon>
        <taxon>Leptospira</taxon>
    </lineage>
</organism>
<comment type="caution">
    <text evidence="1">The sequence shown here is derived from an EMBL/GenBank/DDBJ whole genome shotgun (WGS) entry which is preliminary data.</text>
</comment>